<evidence type="ECO:0000313" key="1">
    <source>
        <dbReference type="EMBL" id="MCG7945815.1"/>
    </source>
</evidence>
<proteinExistence type="predicted"/>
<sequence length="73" mass="8384">MRKVNVFKYESRIEGDKRYLEKVADGQAIFHAFGVDYEEFETGPGNFSTAIIERENGEVENVYVGMVQFIDAE</sequence>
<comment type="caution">
    <text evidence="1">The sequence shown here is derived from an EMBL/GenBank/DDBJ whole genome shotgun (WGS) entry which is preliminary data.</text>
</comment>
<name>A0A9E4N2X2_9GAMM</name>
<dbReference type="AlphaFoldDB" id="A0A9E4N2X2"/>
<evidence type="ECO:0000313" key="2">
    <source>
        <dbReference type="Proteomes" id="UP000886667"/>
    </source>
</evidence>
<dbReference type="EMBL" id="JAEPCM010000186">
    <property type="protein sequence ID" value="MCG7945815.1"/>
    <property type="molecule type" value="Genomic_DNA"/>
</dbReference>
<organism evidence="1 2">
    <name type="scientific">Candidatus Thiodiazotropha taylori</name>
    <dbReference type="NCBI Taxonomy" id="2792791"/>
    <lineage>
        <taxon>Bacteria</taxon>
        <taxon>Pseudomonadati</taxon>
        <taxon>Pseudomonadota</taxon>
        <taxon>Gammaproteobacteria</taxon>
        <taxon>Chromatiales</taxon>
        <taxon>Sedimenticolaceae</taxon>
        <taxon>Candidatus Thiodiazotropha</taxon>
    </lineage>
</organism>
<gene>
    <name evidence="1" type="ORF">JAZ07_05640</name>
</gene>
<reference evidence="1" key="1">
    <citation type="journal article" date="2021" name="Proc. Natl. Acad. Sci. U.S.A.">
        <title>Global biogeography of chemosynthetic symbionts reveals both localized and globally distributed symbiont groups. .</title>
        <authorList>
            <person name="Osvatic J.T."/>
            <person name="Wilkins L.G.E."/>
            <person name="Leibrecht L."/>
            <person name="Leray M."/>
            <person name="Zauner S."/>
            <person name="Polzin J."/>
            <person name="Camacho Y."/>
            <person name="Gros O."/>
            <person name="van Gils J.A."/>
            <person name="Eisen J.A."/>
            <person name="Petersen J.M."/>
            <person name="Yuen B."/>
        </authorList>
    </citation>
    <scope>NUCLEOTIDE SEQUENCE</scope>
    <source>
        <strain evidence="1">MAGclacostrist064TRANS</strain>
    </source>
</reference>
<accession>A0A9E4N2X2</accession>
<dbReference type="Proteomes" id="UP000886667">
    <property type="component" value="Unassembled WGS sequence"/>
</dbReference>
<protein>
    <submittedName>
        <fullName evidence="1">Uncharacterized protein</fullName>
    </submittedName>
</protein>